<dbReference type="GeneID" id="10098126"/>
<dbReference type="AlphaFoldDB" id="A0AAJ8BM12"/>
<dbReference type="KEGG" id="ang:An03g00330"/>
<proteinExistence type="predicted"/>
<reference evidence="1" key="2">
    <citation type="submission" date="2025-08" db="UniProtKB">
        <authorList>
            <consortium name="RefSeq"/>
        </authorList>
    </citation>
    <scope>IDENTIFICATION</scope>
</reference>
<evidence type="ECO:0000313" key="1">
    <source>
        <dbReference type="RefSeq" id="XP_059600162.1"/>
    </source>
</evidence>
<name>A0AAJ8BM12_ASPNG</name>
<protein>
    <submittedName>
        <fullName evidence="1">Uncharacterized protein</fullName>
    </submittedName>
</protein>
<gene>
    <name evidence="1" type="ORF">An03g00330</name>
</gene>
<accession>A0AAJ8BM12</accession>
<reference evidence="1" key="1">
    <citation type="submission" date="2025-02" db="EMBL/GenBank/DDBJ databases">
        <authorList>
            <consortium name="NCBI Genome Project"/>
        </authorList>
    </citation>
    <scope>NUCLEOTIDE SEQUENCE</scope>
</reference>
<organism evidence="1">
    <name type="scientific">Aspergillus niger</name>
    <dbReference type="NCBI Taxonomy" id="5061"/>
    <lineage>
        <taxon>Eukaryota</taxon>
        <taxon>Fungi</taxon>
        <taxon>Dikarya</taxon>
        <taxon>Ascomycota</taxon>
        <taxon>Pezizomycotina</taxon>
        <taxon>Eurotiomycetes</taxon>
        <taxon>Eurotiomycetidae</taxon>
        <taxon>Eurotiales</taxon>
        <taxon>Aspergillaceae</taxon>
        <taxon>Aspergillus</taxon>
        <taxon>Aspergillus subgen. Circumdati</taxon>
    </lineage>
</organism>
<dbReference type="RefSeq" id="XP_059600162.1">
    <property type="nucleotide sequence ID" value="XM_059746850.1"/>
</dbReference>
<dbReference type="VEuPathDB" id="FungiDB:An03g00330"/>
<sequence>MFTRSYFFALVKRDIDCICREAFTIDRQLFCVSTLAVHTWSVVPTEYRGIVPRVPLFPATEINTPSRREALIHYIHHQNGHFQSCPGLRLGHPHPRPGLPCAGSSRPRVSTFWLTLRVRCFLRVHPWQQTHSSPRRGFSPHVHQGYPRDKLWSDAACFAVLRSGNRCHYLRCRLCAGWTCGWVCCLGEWG</sequence>